<feature type="transmembrane region" description="Helical" evidence="10">
    <location>
        <begin position="157"/>
        <end position="178"/>
    </location>
</feature>
<feature type="transmembrane region" description="Helical" evidence="10">
    <location>
        <begin position="122"/>
        <end position="145"/>
    </location>
</feature>
<feature type="compositionally biased region" description="Basic and acidic residues" evidence="9">
    <location>
        <begin position="537"/>
        <end position="547"/>
    </location>
</feature>
<dbReference type="PRINTS" id="PR00762">
    <property type="entry name" value="CLCHANNEL"/>
</dbReference>
<evidence type="ECO:0000256" key="7">
    <source>
        <dbReference type="ARBA" id="ARBA00023136"/>
    </source>
</evidence>
<dbReference type="SUPFAM" id="SSF81340">
    <property type="entry name" value="Clc chloride channel"/>
    <property type="match status" value="1"/>
</dbReference>
<dbReference type="InterPro" id="IPR014743">
    <property type="entry name" value="Cl-channel_core"/>
</dbReference>
<evidence type="ECO:0000256" key="1">
    <source>
        <dbReference type="ARBA" id="ARBA00004141"/>
    </source>
</evidence>
<gene>
    <name evidence="11" type="primary">AUGUSTUS-3.0.2_15520</name>
    <name evidence="11" type="ORF">TcasGA2_TC015520</name>
</gene>
<dbReference type="STRING" id="7070.D2A5D7"/>
<feature type="transmembrane region" description="Helical" evidence="10">
    <location>
        <begin position="243"/>
        <end position="261"/>
    </location>
</feature>
<dbReference type="FunFam" id="3.10.580.10:FF:000032">
    <property type="entry name" value="Chloride channel protein"/>
    <property type="match status" value="1"/>
</dbReference>
<keyword evidence="8" id="KW-0868">Chloride</keyword>
<reference evidence="11 12" key="1">
    <citation type="journal article" date="2008" name="Nature">
        <title>The genome of the model beetle and pest Tribolium castaneum.</title>
        <authorList>
            <consortium name="Tribolium Genome Sequencing Consortium"/>
            <person name="Richards S."/>
            <person name="Gibbs R.A."/>
            <person name="Weinstock G.M."/>
            <person name="Brown S.J."/>
            <person name="Denell R."/>
            <person name="Beeman R.W."/>
            <person name="Gibbs R."/>
            <person name="Beeman R.W."/>
            <person name="Brown S.J."/>
            <person name="Bucher G."/>
            <person name="Friedrich M."/>
            <person name="Grimmelikhuijzen C.J."/>
            <person name="Klingler M."/>
            <person name="Lorenzen M."/>
            <person name="Richards S."/>
            <person name="Roth S."/>
            <person name="Schroder R."/>
            <person name="Tautz D."/>
            <person name="Zdobnov E.M."/>
            <person name="Muzny D."/>
            <person name="Gibbs R.A."/>
            <person name="Weinstock G.M."/>
            <person name="Attaway T."/>
            <person name="Bell S."/>
            <person name="Buhay C.J."/>
            <person name="Chandrabose M.N."/>
            <person name="Chavez D."/>
            <person name="Clerk-Blankenburg K.P."/>
            <person name="Cree A."/>
            <person name="Dao M."/>
            <person name="Davis C."/>
            <person name="Chacko J."/>
            <person name="Dinh H."/>
            <person name="Dugan-Rocha S."/>
            <person name="Fowler G."/>
            <person name="Garner T.T."/>
            <person name="Garnes J."/>
            <person name="Gnirke A."/>
            <person name="Hawes A."/>
            <person name="Hernandez J."/>
            <person name="Hines S."/>
            <person name="Holder M."/>
            <person name="Hume J."/>
            <person name="Jhangiani S.N."/>
            <person name="Joshi V."/>
            <person name="Khan Z.M."/>
            <person name="Jackson L."/>
            <person name="Kovar C."/>
            <person name="Kowis A."/>
            <person name="Lee S."/>
            <person name="Lewis L.R."/>
            <person name="Margolis J."/>
            <person name="Morgan M."/>
            <person name="Nazareth L.V."/>
            <person name="Nguyen N."/>
            <person name="Okwuonu G."/>
            <person name="Parker D."/>
            <person name="Richards S."/>
            <person name="Ruiz S.J."/>
            <person name="Santibanez J."/>
            <person name="Savard J."/>
            <person name="Scherer S.E."/>
            <person name="Schneider B."/>
            <person name="Sodergren E."/>
            <person name="Tautz D."/>
            <person name="Vattahil S."/>
            <person name="Villasana D."/>
            <person name="White C.S."/>
            <person name="Wright R."/>
            <person name="Park Y."/>
            <person name="Beeman R.W."/>
            <person name="Lord J."/>
            <person name="Oppert B."/>
            <person name="Lorenzen M."/>
            <person name="Brown S."/>
            <person name="Wang L."/>
            <person name="Savard J."/>
            <person name="Tautz D."/>
            <person name="Richards S."/>
            <person name="Weinstock G."/>
            <person name="Gibbs R.A."/>
            <person name="Liu Y."/>
            <person name="Worley K."/>
            <person name="Weinstock G."/>
            <person name="Elsik C.G."/>
            <person name="Reese J.T."/>
            <person name="Elhaik E."/>
            <person name="Landan G."/>
            <person name="Graur D."/>
            <person name="Arensburger P."/>
            <person name="Atkinson P."/>
            <person name="Beeman R.W."/>
            <person name="Beidler J."/>
            <person name="Brown S.J."/>
            <person name="Demuth J.P."/>
            <person name="Drury D.W."/>
            <person name="Du Y.Z."/>
            <person name="Fujiwara H."/>
            <person name="Lorenzen M."/>
            <person name="Maselli V."/>
            <person name="Osanai M."/>
            <person name="Park Y."/>
            <person name="Robertson H.M."/>
            <person name="Tu Z."/>
            <person name="Wang J.J."/>
            <person name="Wang S."/>
            <person name="Richards S."/>
            <person name="Song H."/>
            <person name="Zhang L."/>
            <person name="Sodergren E."/>
            <person name="Werner D."/>
            <person name="Stanke M."/>
            <person name="Morgenstern B."/>
            <person name="Solovyev V."/>
            <person name="Kosarev P."/>
            <person name="Brown G."/>
            <person name="Chen H.C."/>
            <person name="Ermolaeva O."/>
            <person name="Hlavina W."/>
            <person name="Kapustin Y."/>
            <person name="Kiryutin B."/>
            <person name="Kitts P."/>
            <person name="Maglott D."/>
            <person name="Pruitt K."/>
            <person name="Sapojnikov V."/>
            <person name="Souvorov A."/>
            <person name="Mackey A.J."/>
            <person name="Waterhouse R.M."/>
            <person name="Wyder S."/>
            <person name="Zdobnov E.M."/>
            <person name="Zdobnov E.M."/>
            <person name="Wyder S."/>
            <person name="Kriventseva E.V."/>
            <person name="Kadowaki T."/>
            <person name="Bork P."/>
            <person name="Aranda M."/>
            <person name="Bao R."/>
            <person name="Beermann A."/>
            <person name="Berns N."/>
            <person name="Bolognesi R."/>
            <person name="Bonneton F."/>
            <person name="Bopp D."/>
            <person name="Brown S.J."/>
            <person name="Bucher G."/>
            <person name="Butts T."/>
            <person name="Chaumot A."/>
            <person name="Denell R.E."/>
            <person name="Ferrier D.E."/>
            <person name="Friedrich M."/>
            <person name="Gordon C.M."/>
            <person name="Jindra M."/>
            <person name="Klingler M."/>
            <person name="Lan Q."/>
            <person name="Lattorff H.M."/>
            <person name="Laudet V."/>
            <person name="von Levetsow C."/>
            <person name="Liu Z."/>
            <person name="Lutz R."/>
            <person name="Lynch J.A."/>
            <person name="da Fonseca R.N."/>
            <person name="Posnien N."/>
            <person name="Reuter R."/>
            <person name="Roth S."/>
            <person name="Savard J."/>
            <person name="Schinko J.B."/>
            <person name="Schmitt C."/>
            <person name="Schoppmeier M."/>
            <person name="Schroder R."/>
            <person name="Shippy T.D."/>
            <person name="Simonnet F."/>
            <person name="Marques-Souza H."/>
            <person name="Tautz D."/>
            <person name="Tomoyasu Y."/>
            <person name="Trauner J."/>
            <person name="Van der Zee M."/>
            <person name="Vervoort M."/>
            <person name="Wittkopp N."/>
            <person name="Wimmer E.A."/>
            <person name="Yang X."/>
            <person name="Jones A.K."/>
            <person name="Sattelle D.B."/>
            <person name="Ebert P.R."/>
            <person name="Nelson D."/>
            <person name="Scott J.G."/>
            <person name="Beeman R.W."/>
            <person name="Muthukrishnan S."/>
            <person name="Kramer K.J."/>
            <person name="Arakane Y."/>
            <person name="Beeman R.W."/>
            <person name="Zhu Q."/>
            <person name="Hogenkamp D."/>
            <person name="Dixit R."/>
            <person name="Oppert B."/>
            <person name="Jiang H."/>
            <person name="Zou Z."/>
            <person name="Marshall J."/>
            <person name="Elpidina E."/>
            <person name="Vinokurov K."/>
            <person name="Oppert C."/>
            <person name="Zou Z."/>
            <person name="Evans J."/>
            <person name="Lu Z."/>
            <person name="Zhao P."/>
            <person name="Sumathipala N."/>
            <person name="Altincicek B."/>
            <person name="Vilcinskas A."/>
            <person name="Williams M."/>
            <person name="Hultmark D."/>
            <person name="Hetru C."/>
            <person name="Jiang H."/>
            <person name="Grimmelikhuijzen C.J."/>
            <person name="Hauser F."/>
            <person name="Cazzamali G."/>
            <person name="Williamson M."/>
            <person name="Park Y."/>
            <person name="Li B."/>
            <person name="Tanaka Y."/>
            <person name="Predel R."/>
            <person name="Neupert S."/>
            <person name="Schachtner J."/>
            <person name="Verleyen P."/>
            <person name="Raible F."/>
            <person name="Bork P."/>
            <person name="Friedrich M."/>
            <person name="Walden K.K."/>
            <person name="Robertson H.M."/>
            <person name="Angeli S."/>
            <person name="Foret S."/>
            <person name="Bucher G."/>
            <person name="Schuetz S."/>
            <person name="Maleszka R."/>
            <person name="Wimmer E.A."/>
            <person name="Beeman R.W."/>
            <person name="Lorenzen M."/>
            <person name="Tomoyasu Y."/>
            <person name="Miller S.C."/>
            <person name="Grossmann D."/>
            <person name="Bucher G."/>
        </authorList>
    </citation>
    <scope>NUCLEOTIDE SEQUENCE [LARGE SCALE GENOMIC DNA]</scope>
    <source>
        <strain evidence="11 12">Georgia GA2</strain>
    </source>
</reference>
<feature type="region of interest" description="Disordered" evidence="9">
    <location>
        <begin position="532"/>
        <end position="566"/>
    </location>
</feature>
<evidence type="ECO:0000256" key="4">
    <source>
        <dbReference type="ARBA" id="ARBA00022737"/>
    </source>
</evidence>
<evidence type="ECO:0000256" key="2">
    <source>
        <dbReference type="ARBA" id="ARBA00022448"/>
    </source>
</evidence>
<dbReference type="GO" id="GO:0005886">
    <property type="term" value="C:plasma membrane"/>
    <property type="evidence" value="ECO:0000318"/>
    <property type="project" value="GO_Central"/>
</dbReference>
<evidence type="ECO:0000256" key="3">
    <source>
        <dbReference type="ARBA" id="ARBA00022692"/>
    </source>
</evidence>
<keyword evidence="2" id="KW-0813">Transport</keyword>
<feature type="transmembrane region" description="Helical" evidence="10">
    <location>
        <begin position="381"/>
        <end position="402"/>
    </location>
</feature>
<dbReference type="HOGENOM" id="CLU_006904_0_1_1"/>
<dbReference type="OMA" id="RILPIRY"/>
<feature type="transmembrane region" description="Helical" evidence="10">
    <location>
        <begin position="312"/>
        <end position="330"/>
    </location>
</feature>
<dbReference type="AlphaFoldDB" id="D2A5D7"/>
<evidence type="ECO:0000256" key="9">
    <source>
        <dbReference type="SAM" id="MobiDB-lite"/>
    </source>
</evidence>
<evidence type="ECO:0000313" key="11">
    <source>
        <dbReference type="EMBL" id="EFA05355.2"/>
    </source>
</evidence>
<dbReference type="InterPro" id="IPR046342">
    <property type="entry name" value="CBS_dom_sf"/>
</dbReference>
<protein>
    <submittedName>
        <fullName evidence="11">Chloride channel protein 2-like Protein</fullName>
    </submittedName>
</protein>
<dbReference type="PANTHER" id="PTHR45720">
    <property type="entry name" value="CHLORIDE CHANNEL PROTEIN 2"/>
    <property type="match status" value="1"/>
</dbReference>
<evidence type="ECO:0000256" key="5">
    <source>
        <dbReference type="ARBA" id="ARBA00022989"/>
    </source>
</evidence>
<dbReference type="InParanoid" id="D2A5D7"/>
<reference evidence="11 12" key="2">
    <citation type="journal article" date="2010" name="Nucleic Acids Res.">
        <title>BeetleBase in 2010: revisions to provide comprehensive genomic information for Tribolium castaneum.</title>
        <authorList>
            <person name="Kim H.S."/>
            <person name="Murphy T."/>
            <person name="Xia J."/>
            <person name="Caragea D."/>
            <person name="Park Y."/>
            <person name="Beeman R.W."/>
            <person name="Lorenzen M.D."/>
            <person name="Butcher S."/>
            <person name="Manak J.R."/>
            <person name="Brown S.J."/>
        </authorList>
    </citation>
    <scope>GENOME REANNOTATION</scope>
    <source>
        <strain evidence="11 12">Georgia GA2</strain>
    </source>
</reference>
<keyword evidence="6" id="KW-0406">Ion transport</keyword>
<dbReference type="Gene3D" id="1.10.3080.10">
    <property type="entry name" value="Clc chloride channel"/>
    <property type="match status" value="1"/>
</dbReference>
<dbReference type="Gene3D" id="3.10.580.10">
    <property type="entry name" value="CBS-domain"/>
    <property type="match status" value="2"/>
</dbReference>
<keyword evidence="7 10" id="KW-0472">Membrane</keyword>
<keyword evidence="4" id="KW-0677">Repeat</keyword>
<accession>D2A5D7</accession>
<keyword evidence="5 10" id="KW-1133">Transmembrane helix</keyword>
<feature type="transmembrane region" description="Helical" evidence="10">
    <location>
        <begin position="198"/>
        <end position="222"/>
    </location>
</feature>
<dbReference type="Proteomes" id="UP000007266">
    <property type="component" value="Linkage group 6"/>
</dbReference>
<dbReference type="GO" id="GO:0006821">
    <property type="term" value="P:chloride transport"/>
    <property type="evidence" value="ECO:0000318"/>
    <property type="project" value="GO_Central"/>
</dbReference>
<dbReference type="InterPro" id="IPR001807">
    <property type="entry name" value="ClC"/>
</dbReference>
<feature type="compositionally biased region" description="Polar residues" evidence="9">
    <location>
        <begin position="548"/>
        <end position="564"/>
    </location>
</feature>
<name>D2A5D7_TRICA</name>
<evidence type="ECO:0000256" key="10">
    <source>
        <dbReference type="SAM" id="Phobius"/>
    </source>
</evidence>
<dbReference type="InterPro" id="IPR050970">
    <property type="entry name" value="Cl_channel_volt-gated"/>
</dbReference>
<evidence type="ECO:0000313" key="12">
    <source>
        <dbReference type="Proteomes" id="UP000007266"/>
    </source>
</evidence>
<evidence type="ECO:0000256" key="8">
    <source>
        <dbReference type="ARBA" id="ARBA00023214"/>
    </source>
</evidence>
<organism evidence="11 12">
    <name type="scientific">Tribolium castaneum</name>
    <name type="common">Red flour beetle</name>
    <dbReference type="NCBI Taxonomy" id="7070"/>
    <lineage>
        <taxon>Eukaryota</taxon>
        <taxon>Metazoa</taxon>
        <taxon>Ecdysozoa</taxon>
        <taxon>Arthropoda</taxon>
        <taxon>Hexapoda</taxon>
        <taxon>Insecta</taxon>
        <taxon>Pterygota</taxon>
        <taxon>Neoptera</taxon>
        <taxon>Endopterygota</taxon>
        <taxon>Coleoptera</taxon>
        <taxon>Polyphaga</taxon>
        <taxon>Cucujiformia</taxon>
        <taxon>Tenebrionidae</taxon>
        <taxon>Tenebrionidae incertae sedis</taxon>
        <taxon>Tribolium</taxon>
    </lineage>
</organism>
<dbReference type="EMBL" id="KQ971345">
    <property type="protein sequence ID" value="EFA05355.2"/>
    <property type="molecule type" value="Genomic_DNA"/>
</dbReference>
<feature type="transmembrane region" description="Helical" evidence="10">
    <location>
        <begin position="414"/>
        <end position="433"/>
    </location>
</feature>
<evidence type="ECO:0000256" key="6">
    <source>
        <dbReference type="ARBA" id="ARBA00023065"/>
    </source>
</evidence>
<feature type="transmembrane region" description="Helical" evidence="10">
    <location>
        <begin position="17"/>
        <end position="38"/>
    </location>
</feature>
<dbReference type="Pfam" id="PF00654">
    <property type="entry name" value="Voltage_CLC"/>
    <property type="match status" value="1"/>
</dbReference>
<dbReference type="eggNOG" id="KOG0476">
    <property type="taxonomic scope" value="Eukaryota"/>
</dbReference>
<dbReference type="GO" id="GO:0005247">
    <property type="term" value="F:voltage-gated chloride channel activity"/>
    <property type="evidence" value="ECO:0000318"/>
    <property type="project" value="GO_Central"/>
</dbReference>
<sequence>MWLYGPLAHNGHPWAKYFAWIALPVTLCMFSAGFVKLVGPKAVGSGIPEMKTLLRGVPIPDFLSFHTLIAKVVGITSTLGSTMPLGKEGPLMHISCCCAHLIGKITTFQGIYRNESRKLEMLAAATAVGVGCTFGAPIAGVLLSVEITTAYYGVRNYWRGFCAAVWGATFYRLLYVWIEGMESVTVVFKTSFFVDTPWAAQELLAFSILGIICGFGAAFYMRMRIKFGRFVKGSKLVARIKKANHFVYPGFISLVVASINFPPGIGQFMAGHLGYAVQVKHMFANFSWMAPNLTVAQQDIVNQWKTPWTGPYLHLVCLIAFNFVCNILSATMPIPNGSFAPVFRIGAAAGRILGELMNTWYPTGLSYYGRVTKIVPGGYALVGAAAFSGAVTQTMCVGVLVLEMTSQITHVIPILIANLISNSIAQLCGSGLYDSAIKAKKLPYLPDMLPRNNAIYSVYVEDFMITDVKYIYHGMPFEQLKNLLKDNKKIKSFPLVNNPVRLILLGSIQRLQLIELIERQVGKHRRLQELNEEEQNELQKPKSDQFKTQDVANSSESSDDNFTYNPAYEARPKSVKLPNKRVCDLSPKTQKRWERFQMQKPADFRLCHIDPAPFQLVERTSLLKVHSLFSLVGINTAYVTTIGRLIGVVSLKELRQAISDVKSGKLTGHNISIIVSEET</sequence>
<keyword evidence="12" id="KW-1185">Reference proteome</keyword>
<dbReference type="SUPFAM" id="SSF54631">
    <property type="entry name" value="CBS-domain pair"/>
    <property type="match status" value="1"/>
</dbReference>
<proteinExistence type="predicted"/>
<comment type="subcellular location">
    <subcellularLocation>
        <location evidence="1">Membrane</location>
        <topology evidence="1">Multi-pass membrane protein</topology>
    </subcellularLocation>
</comment>
<dbReference type="CDD" id="cd03683">
    <property type="entry name" value="ClC_1_like"/>
    <property type="match status" value="1"/>
</dbReference>
<dbReference type="PANTHER" id="PTHR45720:SF10">
    <property type="entry name" value="CHLORIDE CHANNEL PROTEIN 2"/>
    <property type="match status" value="1"/>
</dbReference>
<keyword evidence="3 10" id="KW-0812">Transmembrane</keyword>